<feature type="compositionally biased region" description="Pro residues" evidence="1">
    <location>
        <begin position="256"/>
        <end position="266"/>
    </location>
</feature>
<dbReference type="EMBL" id="JAVHJL010000003">
    <property type="protein sequence ID" value="KAK6506636.1"/>
    <property type="molecule type" value="Genomic_DNA"/>
</dbReference>
<dbReference type="AlphaFoldDB" id="A0AAV9WCP5"/>
<reference evidence="2 3" key="1">
    <citation type="submission" date="2023-08" db="EMBL/GenBank/DDBJ databases">
        <authorList>
            <person name="Palmer J.M."/>
        </authorList>
    </citation>
    <scope>NUCLEOTIDE SEQUENCE [LARGE SCALE GENOMIC DNA]</scope>
    <source>
        <strain evidence="2 3">TWF481</strain>
    </source>
</reference>
<feature type="compositionally biased region" description="Polar residues" evidence="1">
    <location>
        <begin position="269"/>
        <end position="279"/>
    </location>
</feature>
<feature type="compositionally biased region" description="Pro residues" evidence="1">
    <location>
        <begin position="287"/>
        <end position="305"/>
    </location>
</feature>
<feature type="compositionally biased region" description="Basic and acidic residues" evidence="1">
    <location>
        <begin position="208"/>
        <end position="221"/>
    </location>
</feature>
<feature type="compositionally biased region" description="Low complexity" evidence="1">
    <location>
        <begin position="230"/>
        <end position="255"/>
    </location>
</feature>
<feature type="compositionally biased region" description="Basic residues" evidence="1">
    <location>
        <begin position="463"/>
        <end position="476"/>
    </location>
</feature>
<feature type="compositionally biased region" description="Low complexity" evidence="1">
    <location>
        <begin position="46"/>
        <end position="56"/>
    </location>
</feature>
<evidence type="ECO:0000256" key="1">
    <source>
        <dbReference type="SAM" id="MobiDB-lite"/>
    </source>
</evidence>
<feature type="compositionally biased region" description="Polar residues" evidence="1">
    <location>
        <begin position="327"/>
        <end position="338"/>
    </location>
</feature>
<feature type="compositionally biased region" description="Polar residues" evidence="1">
    <location>
        <begin position="89"/>
        <end position="104"/>
    </location>
</feature>
<feature type="region of interest" description="Disordered" evidence="1">
    <location>
        <begin position="664"/>
        <end position="722"/>
    </location>
</feature>
<sequence length="722" mass="79328">MPVQKRRYQKDCPSEEPKRPEGDSPEPKRRQRQTASPGSLVTQGQSAAAAAASEFSVAATSNLDPQLVQPPLGAVQPDLLGRIYEMSSHIRTTGESSASDQMSQSNTHNSPHSHHPGGHTTSASNHWLHDGITSEAPRDRSQGVGVDFPNSFAGTIQHPAPLPQGYPAYCPPQFQVEQRRDVRSSGIPQESLFKPLPPPPSAEDDIWDERSWEEFRIDPGRSHRGLHNAIPSLSSEISPSSPSINPPHTAQRPSRLGPPPVPPPGYRPTNQVTSHSARQNPDFAIVPPDPTVPRHPRLGPPPVPPASHKGGANSSWQPPPSVGAVPTVTSIRSETSKFPSLGRRSDRAGPSGDPRRRRGAMDINFHGSGSSNSGAQGLHPTMRENSIQASLDVARDLEAISYLQQHDSTSTASGSLSVESMELFHLLYPSSTAEHVSGSATKKGKQRQNRDTAPSYGEMKSGTRQHHHPRGVHKSHPAATSSSHDPTFRFSASKGYFEAIVPKAYFMNNPNTRPLSTTDPFFSSFPSDPDEITYLRGTRLATRSPTPEIHLDETPEQKQDHLRQVKRAKRKMDRRLRKNIPLSKSWHLRYSSRPRSIASREATLANLAYFDDLFDDPEFNANLEKIRGEYGLRRRAVDLELGLLEDDLGLRVPIDELAIDPSLSRRSKRTAQPEEAKPLEVGREPEQARGSLSRAGPSSRNALEGDEAGKAPQGKKESRRRK</sequence>
<accession>A0AAV9WCP5</accession>
<feature type="compositionally biased region" description="Polar residues" evidence="1">
    <location>
        <begin position="33"/>
        <end position="45"/>
    </location>
</feature>
<gene>
    <name evidence="2" type="ORF">TWF481_005092</name>
</gene>
<feature type="compositionally biased region" description="Basic and acidic residues" evidence="1">
    <location>
        <begin position="671"/>
        <end position="687"/>
    </location>
</feature>
<feature type="region of interest" description="Disordered" evidence="1">
    <location>
        <begin position="1"/>
        <end position="56"/>
    </location>
</feature>
<name>A0AAV9WCP5_9PEZI</name>
<organism evidence="2 3">
    <name type="scientific">Arthrobotrys musiformis</name>
    <dbReference type="NCBI Taxonomy" id="47236"/>
    <lineage>
        <taxon>Eukaryota</taxon>
        <taxon>Fungi</taxon>
        <taxon>Dikarya</taxon>
        <taxon>Ascomycota</taxon>
        <taxon>Pezizomycotina</taxon>
        <taxon>Orbiliomycetes</taxon>
        <taxon>Orbiliales</taxon>
        <taxon>Orbiliaceae</taxon>
        <taxon>Arthrobotrys</taxon>
    </lineage>
</organism>
<feature type="compositionally biased region" description="Basic and acidic residues" evidence="1">
    <location>
        <begin position="9"/>
        <end position="28"/>
    </location>
</feature>
<protein>
    <submittedName>
        <fullName evidence="2">Uncharacterized protein</fullName>
    </submittedName>
</protein>
<proteinExistence type="predicted"/>
<feature type="region of interest" description="Disordered" evidence="1">
    <location>
        <begin position="86"/>
        <end position="380"/>
    </location>
</feature>
<keyword evidence="3" id="KW-1185">Reference proteome</keyword>
<evidence type="ECO:0000313" key="3">
    <source>
        <dbReference type="Proteomes" id="UP001370758"/>
    </source>
</evidence>
<dbReference type="Proteomes" id="UP001370758">
    <property type="component" value="Unassembled WGS sequence"/>
</dbReference>
<comment type="caution">
    <text evidence="2">The sequence shown here is derived from an EMBL/GenBank/DDBJ whole genome shotgun (WGS) entry which is preliminary data.</text>
</comment>
<feature type="region of interest" description="Disordered" evidence="1">
    <location>
        <begin position="434"/>
        <end position="486"/>
    </location>
</feature>
<evidence type="ECO:0000313" key="2">
    <source>
        <dbReference type="EMBL" id="KAK6506636.1"/>
    </source>
</evidence>